<dbReference type="EMBL" id="FTNV01000002">
    <property type="protein sequence ID" value="SIS19447.1"/>
    <property type="molecule type" value="Genomic_DNA"/>
</dbReference>
<reference evidence="2" key="1">
    <citation type="submission" date="2017-01" db="EMBL/GenBank/DDBJ databases">
        <authorList>
            <person name="Varghese N."/>
            <person name="Submissions S."/>
        </authorList>
    </citation>
    <scope>NUCLEOTIDE SEQUENCE [LARGE SCALE GENOMIC DNA]</scope>
    <source>
        <strain evidence="2">DSM 29590</strain>
    </source>
</reference>
<dbReference type="STRING" id="573024.SAMN05216208_2876"/>
<evidence type="ECO:0000313" key="2">
    <source>
        <dbReference type="Proteomes" id="UP000186019"/>
    </source>
</evidence>
<dbReference type="InterPro" id="IPR018666">
    <property type="entry name" value="DUF2125"/>
</dbReference>
<accession>A0A1N7H3M5</accession>
<evidence type="ECO:0000313" key="1">
    <source>
        <dbReference type="EMBL" id="SIS19447.1"/>
    </source>
</evidence>
<keyword evidence="2" id="KW-1185">Reference proteome</keyword>
<dbReference type="Pfam" id="PF09898">
    <property type="entry name" value="DUF2125"/>
    <property type="match status" value="1"/>
</dbReference>
<dbReference type="AlphaFoldDB" id="A0A1N7H3M5"/>
<proteinExistence type="predicted"/>
<dbReference type="Proteomes" id="UP000186019">
    <property type="component" value="Unassembled WGS sequence"/>
</dbReference>
<sequence>MMRILLAICLTLAAAWAGYWFIGSSAMKSGVAAWFDAREADGWVAGYDELTVQGFPSRFDTTLTAPRLSDPVTGLGWEAPFLQLMTLSYTPNHVIGIWPNTQRLSGSEGAYTLTSTDMRASLRVDASTALAPRRATLTAEGVSILAETAPEAEALSMAALRLAAERLEGAEARYHLGLAAQDLAPPASVMAMLDGAGGDAPPRVIESLFIDATADFTAPFDRAALEGARPQPVRIDLARASANWGAMALELSGALDIDASGMPEGDMTLTANGWREMLQIARASGAITPDIAATAEQALTMMSGSDGSLNVPLRAAQGRIWLGPLPIAPAPVLRLQ</sequence>
<organism evidence="1 2">
    <name type="scientific">Roseovarius nanhaiticus</name>
    <dbReference type="NCBI Taxonomy" id="573024"/>
    <lineage>
        <taxon>Bacteria</taxon>
        <taxon>Pseudomonadati</taxon>
        <taxon>Pseudomonadota</taxon>
        <taxon>Alphaproteobacteria</taxon>
        <taxon>Rhodobacterales</taxon>
        <taxon>Roseobacteraceae</taxon>
        <taxon>Roseovarius</taxon>
    </lineage>
</organism>
<gene>
    <name evidence="1" type="ORF">SAMN05421666_2443</name>
</gene>
<evidence type="ECO:0008006" key="3">
    <source>
        <dbReference type="Google" id="ProtNLM"/>
    </source>
</evidence>
<protein>
    <recommendedName>
        <fullName evidence="3">DUF2125 domain-containing protein</fullName>
    </recommendedName>
</protein>
<name>A0A1N7H3M5_9RHOB</name>